<comment type="cofactor">
    <cofactor evidence="1 5">
        <name>heme</name>
        <dbReference type="ChEBI" id="CHEBI:30413"/>
    </cofactor>
</comment>
<comment type="caution">
    <text evidence="6">The sequence shown here is derived from an EMBL/GenBank/DDBJ whole genome shotgun (WGS) entry which is preliminary data.</text>
</comment>
<sequence length="113" mass="12871">YTEAVIHEIQRFANLVPMGVSRSTPSDVNFRGYVIPKGTEIIPLLTSALNDELHWKTPDQFNPSHFLDANGNFIRREAFIPFSIGKRGRRACLGEGLAKMELFLFFSGLLRRF</sequence>
<evidence type="ECO:0000256" key="1">
    <source>
        <dbReference type="ARBA" id="ARBA00001971"/>
    </source>
</evidence>
<dbReference type="InterPro" id="IPR002401">
    <property type="entry name" value="Cyt_P450_E_grp-I"/>
</dbReference>
<evidence type="ECO:0000256" key="2">
    <source>
        <dbReference type="ARBA" id="ARBA00010617"/>
    </source>
</evidence>
<evidence type="ECO:0000256" key="4">
    <source>
        <dbReference type="ARBA" id="ARBA00023004"/>
    </source>
</evidence>
<evidence type="ECO:0000313" key="6">
    <source>
        <dbReference type="EMBL" id="NXH95018.1"/>
    </source>
</evidence>
<feature type="binding site" description="axial binding residue" evidence="5">
    <location>
        <position position="92"/>
    </location>
    <ligand>
        <name>heme</name>
        <dbReference type="ChEBI" id="CHEBI:30413"/>
    </ligand>
    <ligandPart>
        <name>Fe</name>
        <dbReference type="ChEBI" id="CHEBI:18248"/>
    </ligandPart>
</feature>
<dbReference type="GO" id="GO:0016712">
    <property type="term" value="F:oxidoreductase activity, acting on paired donors, with incorporation or reduction of molecular oxygen, reduced flavin or flavoprotein as one donor, and incorporation of one atom of oxygen"/>
    <property type="evidence" value="ECO:0007669"/>
    <property type="project" value="TreeGrafter"/>
</dbReference>
<dbReference type="GO" id="GO:0006082">
    <property type="term" value="P:organic acid metabolic process"/>
    <property type="evidence" value="ECO:0007669"/>
    <property type="project" value="TreeGrafter"/>
</dbReference>
<keyword evidence="7" id="KW-1185">Reference proteome</keyword>
<dbReference type="EMBL" id="VWZT01002300">
    <property type="protein sequence ID" value="NXH95018.1"/>
    <property type="molecule type" value="Genomic_DNA"/>
</dbReference>
<organism evidence="6 7">
    <name type="scientific">Pachycephala philippinensis</name>
    <name type="common">yellow-belllied whistler</name>
    <dbReference type="NCBI Taxonomy" id="449367"/>
    <lineage>
        <taxon>Eukaryota</taxon>
        <taxon>Metazoa</taxon>
        <taxon>Chordata</taxon>
        <taxon>Craniata</taxon>
        <taxon>Vertebrata</taxon>
        <taxon>Euteleostomi</taxon>
        <taxon>Archelosauria</taxon>
        <taxon>Archosauria</taxon>
        <taxon>Dinosauria</taxon>
        <taxon>Saurischia</taxon>
        <taxon>Theropoda</taxon>
        <taxon>Coelurosauria</taxon>
        <taxon>Aves</taxon>
        <taxon>Neognathae</taxon>
        <taxon>Neoaves</taxon>
        <taxon>Telluraves</taxon>
        <taxon>Australaves</taxon>
        <taxon>Passeriformes</taxon>
        <taxon>Corvoidea</taxon>
        <taxon>Pachycephalidae</taxon>
        <taxon>Pachycephala</taxon>
    </lineage>
</organism>
<reference evidence="6 7" key="1">
    <citation type="submission" date="2019-09" db="EMBL/GenBank/DDBJ databases">
        <title>Bird 10,000 Genomes (B10K) Project - Family phase.</title>
        <authorList>
            <person name="Zhang G."/>
        </authorList>
    </citation>
    <scope>NUCLEOTIDE SEQUENCE [LARGE SCALE GENOMIC DNA]</scope>
    <source>
        <strain evidence="6">B10K-DU-001-28</strain>
        <tissue evidence="6">Muscle</tissue>
    </source>
</reference>
<accession>A0A7K9P789</accession>
<proteinExistence type="inferred from homology"/>
<comment type="similarity">
    <text evidence="2">Belongs to the cytochrome P450 family.</text>
</comment>
<dbReference type="PANTHER" id="PTHR24300">
    <property type="entry name" value="CYTOCHROME P450 508A4-RELATED"/>
    <property type="match status" value="1"/>
</dbReference>
<keyword evidence="5" id="KW-0349">Heme</keyword>
<name>A0A7K9P789_9CORV</name>
<keyword evidence="4 5" id="KW-0408">Iron</keyword>
<dbReference type="GO" id="GO:0005737">
    <property type="term" value="C:cytoplasm"/>
    <property type="evidence" value="ECO:0007669"/>
    <property type="project" value="TreeGrafter"/>
</dbReference>
<dbReference type="PANTHER" id="PTHR24300:SF395">
    <property type="entry name" value="CYTOCHROME P450, FAMILY 2, SUBFAMILY AC, POLYPEPTIDE 7"/>
    <property type="match status" value="1"/>
</dbReference>
<dbReference type="Pfam" id="PF00067">
    <property type="entry name" value="p450"/>
    <property type="match status" value="1"/>
</dbReference>
<evidence type="ECO:0000256" key="3">
    <source>
        <dbReference type="ARBA" id="ARBA00022723"/>
    </source>
</evidence>
<dbReference type="GO" id="GO:0005506">
    <property type="term" value="F:iron ion binding"/>
    <property type="evidence" value="ECO:0007669"/>
    <property type="project" value="InterPro"/>
</dbReference>
<dbReference type="Gene3D" id="1.10.630.10">
    <property type="entry name" value="Cytochrome P450"/>
    <property type="match status" value="1"/>
</dbReference>
<protein>
    <submittedName>
        <fullName evidence="6">CP2K1 protein</fullName>
    </submittedName>
</protein>
<feature type="non-terminal residue" evidence="6">
    <location>
        <position position="1"/>
    </location>
</feature>
<dbReference type="AlphaFoldDB" id="A0A7K9P789"/>
<dbReference type="InterPro" id="IPR036396">
    <property type="entry name" value="Cyt_P450_sf"/>
</dbReference>
<dbReference type="PRINTS" id="PR00463">
    <property type="entry name" value="EP450I"/>
</dbReference>
<dbReference type="InterPro" id="IPR050182">
    <property type="entry name" value="Cytochrome_P450_fam2"/>
</dbReference>
<keyword evidence="3 5" id="KW-0479">Metal-binding</keyword>
<dbReference type="GO" id="GO:0020037">
    <property type="term" value="F:heme binding"/>
    <property type="evidence" value="ECO:0007669"/>
    <property type="project" value="InterPro"/>
</dbReference>
<feature type="non-terminal residue" evidence="6">
    <location>
        <position position="113"/>
    </location>
</feature>
<evidence type="ECO:0000256" key="5">
    <source>
        <dbReference type="PIRSR" id="PIRSR602401-1"/>
    </source>
</evidence>
<evidence type="ECO:0000313" key="7">
    <source>
        <dbReference type="Proteomes" id="UP000570547"/>
    </source>
</evidence>
<gene>
    <name evidence="6" type="primary">Cyp2k1_0</name>
    <name evidence="6" type="ORF">PACPHI_R07540</name>
</gene>
<dbReference type="GO" id="GO:0006805">
    <property type="term" value="P:xenobiotic metabolic process"/>
    <property type="evidence" value="ECO:0007669"/>
    <property type="project" value="TreeGrafter"/>
</dbReference>
<dbReference type="Proteomes" id="UP000570547">
    <property type="component" value="Unassembled WGS sequence"/>
</dbReference>
<dbReference type="InterPro" id="IPR001128">
    <property type="entry name" value="Cyt_P450"/>
</dbReference>
<dbReference type="SUPFAM" id="SSF48264">
    <property type="entry name" value="Cytochrome P450"/>
    <property type="match status" value="1"/>
</dbReference>